<dbReference type="Proteomes" id="UP000827986">
    <property type="component" value="Unassembled WGS sequence"/>
</dbReference>
<comment type="caution">
    <text evidence="2">The sequence shown here is derived from an EMBL/GenBank/DDBJ whole genome shotgun (WGS) entry which is preliminary data.</text>
</comment>
<sequence>MSRKERRFNFPSSASDNQTTHFCEGKKSSFPQNENNSREHELMIEKLPRMPTGCHTSPFQEITAVRRADRDSKMAIKCILIKLFYNKAQRNLKTKADYYPSHAY</sequence>
<dbReference type="AlphaFoldDB" id="A0A9D3WX35"/>
<gene>
    <name evidence="2" type="ORF">KIL84_013252</name>
</gene>
<evidence type="ECO:0000313" key="2">
    <source>
        <dbReference type="EMBL" id="KAH1168662.1"/>
    </source>
</evidence>
<reference evidence="2" key="1">
    <citation type="submission" date="2021-09" db="EMBL/GenBank/DDBJ databases">
        <title>The genome of Mauremys mutica provides insights into the evolution of semi-aquatic lifestyle.</title>
        <authorList>
            <person name="Gong S."/>
            <person name="Gao Y."/>
        </authorList>
    </citation>
    <scope>NUCLEOTIDE SEQUENCE</scope>
    <source>
        <strain evidence="2">MM-2020</strain>
        <tissue evidence="2">Muscle</tissue>
    </source>
</reference>
<protein>
    <submittedName>
        <fullName evidence="2">Uncharacterized protein</fullName>
    </submittedName>
</protein>
<dbReference type="EMBL" id="JAHDVG010000485">
    <property type="protein sequence ID" value="KAH1168662.1"/>
    <property type="molecule type" value="Genomic_DNA"/>
</dbReference>
<organism evidence="2 3">
    <name type="scientific">Mauremys mutica</name>
    <name type="common">yellowpond turtle</name>
    <dbReference type="NCBI Taxonomy" id="74926"/>
    <lineage>
        <taxon>Eukaryota</taxon>
        <taxon>Metazoa</taxon>
        <taxon>Chordata</taxon>
        <taxon>Craniata</taxon>
        <taxon>Vertebrata</taxon>
        <taxon>Euteleostomi</taxon>
        <taxon>Archelosauria</taxon>
        <taxon>Testudinata</taxon>
        <taxon>Testudines</taxon>
        <taxon>Cryptodira</taxon>
        <taxon>Durocryptodira</taxon>
        <taxon>Testudinoidea</taxon>
        <taxon>Geoemydidae</taxon>
        <taxon>Geoemydinae</taxon>
        <taxon>Mauremys</taxon>
    </lineage>
</organism>
<evidence type="ECO:0000256" key="1">
    <source>
        <dbReference type="SAM" id="MobiDB-lite"/>
    </source>
</evidence>
<feature type="region of interest" description="Disordered" evidence="1">
    <location>
        <begin position="1"/>
        <end position="37"/>
    </location>
</feature>
<keyword evidence="3" id="KW-1185">Reference proteome</keyword>
<accession>A0A9D3WX35</accession>
<name>A0A9D3WX35_9SAUR</name>
<feature type="compositionally biased region" description="Polar residues" evidence="1">
    <location>
        <begin position="10"/>
        <end position="21"/>
    </location>
</feature>
<proteinExistence type="predicted"/>
<evidence type="ECO:0000313" key="3">
    <source>
        <dbReference type="Proteomes" id="UP000827986"/>
    </source>
</evidence>